<feature type="region of interest" description="Disordered" evidence="1">
    <location>
        <begin position="29"/>
        <end position="65"/>
    </location>
</feature>
<sequence length="65" mass="7355">MAPRSRLARSLIWNKPVFHLDRTPIDEWPDRVGKLSSPRGKEWRNQRKMGGGTATSPSVRGKLGD</sequence>
<evidence type="ECO:0000313" key="2">
    <source>
        <dbReference type="EMBL" id="RDX78211.1"/>
    </source>
</evidence>
<protein>
    <submittedName>
        <fullName evidence="2">Uncharacterized protein</fullName>
    </submittedName>
</protein>
<comment type="caution">
    <text evidence="2">The sequence shown here is derived from an EMBL/GenBank/DDBJ whole genome shotgun (WGS) entry which is preliminary data.</text>
</comment>
<feature type="non-terminal residue" evidence="2">
    <location>
        <position position="1"/>
    </location>
</feature>
<evidence type="ECO:0000313" key="3">
    <source>
        <dbReference type="Proteomes" id="UP000257109"/>
    </source>
</evidence>
<feature type="compositionally biased region" description="Basic and acidic residues" evidence="1">
    <location>
        <begin position="29"/>
        <end position="45"/>
    </location>
</feature>
<evidence type="ECO:0000256" key="1">
    <source>
        <dbReference type="SAM" id="MobiDB-lite"/>
    </source>
</evidence>
<keyword evidence="3" id="KW-1185">Reference proteome</keyword>
<dbReference type="Proteomes" id="UP000257109">
    <property type="component" value="Unassembled WGS sequence"/>
</dbReference>
<reference evidence="2" key="1">
    <citation type="submission" date="2018-05" db="EMBL/GenBank/DDBJ databases">
        <title>Draft genome of Mucuna pruriens seed.</title>
        <authorList>
            <person name="Nnadi N.E."/>
            <person name="Vos R."/>
            <person name="Hasami M.H."/>
            <person name="Devisetty U.K."/>
            <person name="Aguiy J.C."/>
        </authorList>
    </citation>
    <scope>NUCLEOTIDE SEQUENCE [LARGE SCALE GENOMIC DNA]</scope>
    <source>
        <strain evidence="2">JCA_2017</strain>
    </source>
</reference>
<dbReference type="EMBL" id="QJKJ01008933">
    <property type="protein sequence ID" value="RDX78211.1"/>
    <property type="molecule type" value="Genomic_DNA"/>
</dbReference>
<organism evidence="2 3">
    <name type="scientific">Mucuna pruriens</name>
    <name type="common">Velvet bean</name>
    <name type="synonym">Dolichos pruriens</name>
    <dbReference type="NCBI Taxonomy" id="157652"/>
    <lineage>
        <taxon>Eukaryota</taxon>
        <taxon>Viridiplantae</taxon>
        <taxon>Streptophyta</taxon>
        <taxon>Embryophyta</taxon>
        <taxon>Tracheophyta</taxon>
        <taxon>Spermatophyta</taxon>
        <taxon>Magnoliopsida</taxon>
        <taxon>eudicotyledons</taxon>
        <taxon>Gunneridae</taxon>
        <taxon>Pentapetalae</taxon>
        <taxon>rosids</taxon>
        <taxon>fabids</taxon>
        <taxon>Fabales</taxon>
        <taxon>Fabaceae</taxon>
        <taxon>Papilionoideae</taxon>
        <taxon>50 kb inversion clade</taxon>
        <taxon>NPAAA clade</taxon>
        <taxon>indigoferoid/millettioid clade</taxon>
        <taxon>Phaseoleae</taxon>
        <taxon>Mucuna</taxon>
    </lineage>
</organism>
<proteinExistence type="predicted"/>
<gene>
    <name evidence="2" type="ORF">CR513_41546</name>
</gene>
<accession>A0A371FIX7</accession>
<name>A0A371FIX7_MUCPR</name>
<dbReference type="AlphaFoldDB" id="A0A371FIX7"/>